<comment type="caution">
    <text evidence="1">The sequence shown here is derived from an EMBL/GenBank/DDBJ whole genome shotgun (WGS) entry which is preliminary data.</text>
</comment>
<dbReference type="Proteomes" id="UP000474104">
    <property type="component" value="Unassembled WGS sequence"/>
</dbReference>
<dbReference type="OrthoDB" id="2360201at2"/>
<gene>
    <name evidence="1" type="ORF">FMM80_01285</name>
</gene>
<sequence length="66" mass="8091">MCSPDAGFLLDRKHGRRVWSYQNDRKARWFDTERERMNMNKDIFWQIMEETKDQELLETLGVKLVQ</sequence>
<protein>
    <submittedName>
        <fullName evidence="1">Uncharacterized protein</fullName>
    </submittedName>
</protein>
<name>A0A9X5C3W1_9FIRM</name>
<dbReference type="EMBL" id="VIRB01000023">
    <property type="protein sequence ID" value="NDO67440.1"/>
    <property type="molecule type" value="Genomic_DNA"/>
</dbReference>
<reference evidence="1 2" key="1">
    <citation type="submission" date="2019-07" db="EMBL/GenBank/DDBJ databases">
        <title>Draft genome sequences of 15 bacterial species constituting the stable defined intestinal microbiota of the GM15 gnotobiotic mouse model.</title>
        <authorList>
            <person name="Elie C."/>
            <person name="Mathieu A."/>
            <person name="Saliou A."/>
            <person name="Darnaud M."/>
            <person name="Leulier F."/>
            <person name="Tamellini A."/>
        </authorList>
    </citation>
    <scope>NUCLEOTIDE SEQUENCE [LARGE SCALE GENOMIC DNA]</scope>
    <source>
        <strain evidence="2">ASF 502</strain>
    </source>
</reference>
<evidence type="ECO:0000313" key="2">
    <source>
        <dbReference type="Proteomes" id="UP000474104"/>
    </source>
</evidence>
<dbReference type="RefSeq" id="WP_044989528.1">
    <property type="nucleotide sequence ID" value="NZ_VIRB01000023.1"/>
</dbReference>
<accession>A0A9X5C3W1</accession>
<dbReference type="AlphaFoldDB" id="A0A9X5C3W1"/>
<organism evidence="1 2">
    <name type="scientific">Schaedlerella arabinosiphila</name>
    <dbReference type="NCBI Taxonomy" id="2044587"/>
    <lineage>
        <taxon>Bacteria</taxon>
        <taxon>Bacillati</taxon>
        <taxon>Bacillota</taxon>
        <taxon>Clostridia</taxon>
        <taxon>Lachnospirales</taxon>
        <taxon>Lachnospiraceae</taxon>
        <taxon>Schaedlerella</taxon>
    </lineage>
</organism>
<evidence type="ECO:0000313" key="1">
    <source>
        <dbReference type="EMBL" id="NDO67440.1"/>
    </source>
</evidence>
<proteinExistence type="predicted"/>